<protein>
    <recommendedName>
        <fullName evidence="4">Transmembrane protein</fullName>
    </recommendedName>
</protein>
<evidence type="ECO:0000313" key="2">
    <source>
        <dbReference type="EMBL" id="HCK24458.1"/>
    </source>
</evidence>
<dbReference type="Proteomes" id="UP000263098">
    <property type="component" value="Unassembled WGS sequence"/>
</dbReference>
<feature type="transmembrane region" description="Helical" evidence="1">
    <location>
        <begin position="166"/>
        <end position="187"/>
    </location>
</feature>
<gene>
    <name evidence="2" type="ORF">DHW31_06735</name>
</gene>
<feature type="transmembrane region" description="Helical" evidence="1">
    <location>
        <begin position="112"/>
        <end position="137"/>
    </location>
</feature>
<reference evidence="2 3" key="1">
    <citation type="journal article" date="2018" name="Nat. Biotechnol.">
        <title>A standardized bacterial taxonomy based on genome phylogeny substantially revises the tree of life.</title>
        <authorList>
            <person name="Parks D.H."/>
            <person name="Chuvochina M."/>
            <person name="Waite D.W."/>
            <person name="Rinke C."/>
            <person name="Skarshewski A."/>
            <person name="Chaumeil P.A."/>
            <person name="Hugenholtz P."/>
        </authorList>
    </citation>
    <scope>NUCLEOTIDE SEQUENCE [LARGE SCALE GENOMIC DNA]</scope>
    <source>
        <strain evidence="2">UBA9667</strain>
    </source>
</reference>
<feature type="transmembrane region" description="Helical" evidence="1">
    <location>
        <begin position="65"/>
        <end position="92"/>
    </location>
</feature>
<dbReference type="AlphaFoldDB" id="A0A3D2SFT9"/>
<evidence type="ECO:0000256" key="1">
    <source>
        <dbReference type="SAM" id="Phobius"/>
    </source>
</evidence>
<organism evidence="2 3">
    <name type="scientific">Bacteroides graminisolvens</name>
    <dbReference type="NCBI Taxonomy" id="477666"/>
    <lineage>
        <taxon>Bacteria</taxon>
        <taxon>Pseudomonadati</taxon>
        <taxon>Bacteroidota</taxon>
        <taxon>Bacteroidia</taxon>
        <taxon>Bacteroidales</taxon>
        <taxon>Bacteroidaceae</taxon>
        <taxon>Bacteroides</taxon>
    </lineage>
</organism>
<keyword evidence="1" id="KW-0472">Membrane</keyword>
<feature type="transmembrane region" description="Helical" evidence="1">
    <location>
        <begin position="6"/>
        <end position="26"/>
    </location>
</feature>
<comment type="caution">
    <text evidence="2">The sequence shown here is derived from an EMBL/GenBank/DDBJ whole genome shotgun (WGS) entry which is preliminary data.</text>
</comment>
<feature type="transmembrane region" description="Helical" evidence="1">
    <location>
        <begin position="235"/>
        <end position="266"/>
    </location>
</feature>
<feature type="transmembrane region" description="Helical" evidence="1">
    <location>
        <begin position="193"/>
        <end position="214"/>
    </location>
</feature>
<feature type="transmembrane region" description="Helical" evidence="1">
    <location>
        <begin position="286"/>
        <end position="311"/>
    </location>
</feature>
<sequence>MKGELLLVKLKVISPFFSYTNLYLYFKNMEKKETARLFYAKRSLGDTLNYSVDFVKNNLKCLLKFMALLILPWNVIQAILMWMLSGALIDFAAIVDSTDVVAIAGLLGVKHLLLYGGMMLVSVGAGTCLIALFFSLLKLNHEREGGLAGLRFQELKPLYVSNVFKGLRLFAFHILLGFVIALLMGLLAGISPWVVLAFVPFLFIFMLPLALLMPAYMLEKQSFFKTLASSYRMGFITWGGVFAVLLVMAIIAGLIQLAASAPWYIVTMVEYVFSLSENAATESASVGFNILSGFMALFLFFGQAIGLLFIYSGMGYQFGHASVKSQEIKVTDQIDSF</sequence>
<dbReference type="EMBL" id="DPVG01000241">
    <property type="protein sequence ID" value="HCK24458.1"/>
    <property type="molecule type" value="Genomic_DNA"/>
</dbReference>
<name>A0A3D2SFT9_9BACE</name>
<accession>A0A3D2SFT9</accession>
<evidence type="ECO:0000313" key="3">
    <source>
        <dbReference type="Proteomes" id="UP000263098"/>
    </source>
</evidence>
<evidence type="ECO:0008006" key="4">
    <source>
        <dbReference type="Google" id="ProtNLM"/>
    </source>
</evidence>
<keyword evidence="1" id="KW-0812">Transmembrane</keyword>
<proteinExistence type="predicted"/>
<keyword evidence="1" id="KW-1133">Transmembrane helix</keyword>